<dbReference type="GO" id="GO:0016614">
    <property type="term" value="F:oxidoreductase activity, acting on CH-OH group of donors"/>
    <property type="evidence" value="ECO:0007669"/>
    <property type="project" value="InterPro"/>
</dbReference>
<dbReference type="InterPro" id="IPR007867">
    <property type="entry name" value="GMC_OxRtase_C"/>
</dbReference>
<dbReference type="Pfam" id="PF05199">
    <property type="entry name" value="GMC_oxred_C"/>
    <property type="match status" value="1"/>
</dbReference>
<evidence type="ECO:0000256" key="5">
    <source>
        <dbReference type="ARBA" id="ARBA00023002"/>
    </source>
</evidence>
<gene>
    <name evidence="8" type="ORF">N8K70_04975</name>
</gene>
<keyword evidence="5" id="KW-0560">Oxidoreductase</keyword>
<proteinExistence type="inferred from homology"/>
<dbReference type="KEGG" id="mbet:N8K70_04975"/>
<dbReference type="Proteomes" id="UP001305498">
    <property type="component" value="Chromosome"/>
</dbReference>
<feature type="domain" description="Glucose-methanol-choline oxidoreductase C-terminal" evidence="7">
    <location>
        <begin position="375"/>
        <end position="491"/>
    </location>
</feature>
<evidence type="ECO:0000313" key="9">
    <source>
        <dbReference type="Proteomes" id="UP001305498"/>
    </source>
</evidence>
<organism evidence="8 9">
    <name type="scientific">Microbacterium betulae</name>
    <dbReference type="NCBI Taxonomy" id="2981139"/>
    <lineage>
        <taxon>Bacteria</taxon>
        <taxon>Bacillati</taxon>
        <taxon>Actinomycetota</taxon>
        <taxon>Actinomycetes</taxon>
        <taxon>Micrococcales</taxon>
        <taxon>Microbacteriaceae</taxon>
        <taxon>Microbacterium</taxon>
    </lineage>
</organism>
<keyword evidence="9" id="KW-1185">Reference proteome</keyword>
<evidence type="ECO:0000256" key="6">
    <source>
        <dbReference type="SAM" id="MobiDB-lite"/>
    </source>
</evidence>
<name>A0AA97FJQ8_9MICO</name>
<comment type="similarity">
    <text evidence="2">Belongs to the GMC oxidoreductase family.</text>
</comment>
<evidence type="ECO:0000256" key="4">
    <source>
        <dbReference type="ARBA" id="ARBA00022827"/>
    </source>
</evidence>
<feature type="region of interest" description="Disordered" evidence="6">
    <location>
        <begin position="505"/>
        <end position="525"/>
    </location>
</feature>
<evidence type="ECO:0000313" key="8">
    <source>
        <dbReference type="EMBL" id="WOF24034.1"/>
    </source>
</evidence>
<reference evidence="8 9" key="1">
    <citation type="submission" date="2023-02" db="EMBL/GenBank/DDBJ databases">
        <title>Microbacterium betulae sp. nov., isolated from birch wood.</title>
        <authorList>
            <person name="Pasciak M."/>
            <person name="Pawlik K.J."/>
            <person name="Martynowski D."/>
            <person name="Laczmanski L."/>
            <person name="Ciekot J."/>
            <person name="Szponar B."/>
            <person name="Wojcik-Fatla A."/>
            <person name="Mackiewicz B."/>
            <person name="Farian E."/>
            <person name="Cholewa G."/>
            <person name="Cholewa A."/>
            <person name="Dutkiewicz J."/>
        </authorList>
    </citation>
    <scope>NUCLEOTIDE SEQUENCE [LARGE SCALE GENOMIC DNA]</scope>
    <source>
        <strain evidence="8 9">AB</strain>
    </source>
</reference>
<keyword evidence="4" id="KW-0274">FAD</keyword>
<feature type="compositionally biased region" description="Low complexity" evidence="6">
    <location>
        <begin position="505"/>
        <end position="517"/>
    </location>
</feature>
<sequence>MTSPEFDVLIVGGGLMGAGLARAVRDADPDARIAIVEAGPAIGGTRGQHLHEIDDPELWRRYNRGLRAGTQAHYVGAAAASDPGSTAAHAEPGVYRLGSFGEDADELPGAAIAWNSGGMGAHWTAATPTPYGAEVFAFGGRDEWDADLARARELLQVHPDPYGQDPAAEPVIARLRELFDPVSAPGRGVQAMPMAVQPVGDAGPHGPLRRTSPRVIFPPIADGSDPAFTMLSDSLCLGLVMDGSTATGARVRHLPTGGEREVTAARVAVCADAMRTPQLLFASGIRPPALGRRLNEHVFVSGRVLVDAAEVPLDLAALRPTLAGEWHVASHWLPHSGARQPFQGQIMSALVLDEDLRTPLGYFVQLSWYVPTETREENRVEFSETETDVAGLPRMRVRFSYSDADRRMIAEARAAQRRAGEALGDFVPGRDSEVLAPGSSLHYTGTVRMGLDPETSVCDPDGRVWGTDNVYVAGNGVIPTPMTANTTLTGMVTVVRAARAVASAAEASDGLPARGRAAGPGGTSP</sequence>
<dbReference type="InterPro" id="IPR051473">
    <property type="entry name" value="P2Ox-like"/>
</dbReference>
<evidence type="ECO:0000259" key="7">
    <source>
        <dbReference type="Pfam" id="PF05199"/>
    </source>
</evidence>
<dbReference type="SUPFAM" id="SSF51905">
    <property type="entry name" value="FAD/NAD(P)-binding domain"/>
    <property type="match status" value="1"/>
</dbReference>
<dbReference type="RefSeq" id="WP_317140508.1">
    <property type="nucleotide sequence ID" value="NZ_CP118157.1"/>
</dbReference>
<dbReference type="InterPro" id="IPR036188">
    <property type="entry name" value="FAD/NAD-bd_sf"/>
</dbReference>
<dbReference type="AlphaFoldDB" id="A0AA97FJQ8"/>
<protein>
    <submittedName>
        <fullName evidence="8">GMC family oxidoreductase</fullName>
    </submittedName>
</protein>
<keyword evidence="3" id="KW-0285">Flavoprotein</keyword>
<dbReference type="Gene3D" id="3.50.50.60">
    <property type="entry name" value="FAD/NAD(P)-binding domain"/>
    <property type="match status" value="3"/>
</dbReference>
<evidence type="ECO:0000256" key="1">
    <source>
        <dbReference type="ARBA" id="ARBA00001974"/>
    </source>
</evidence>
<dbReference type="PANTHER" id="PTHR42784:SF1">
    <property type="entry name" value="PYRANOSE 2-OXIDASE"/>
    <property type="match status" value="1"/>
</dbReference>
<dbReference type="SUPFAM" id="SSF54373">
    <property type="entry name" value="FAD-linked reductases, C-terminal domain"/>
    <property type="match status" value="1"/>
</dbReference>
<dbReference type="PANTHER" id="PTHR42784">
    <property type="entry name" value="PYRANOSE 2-OXIDASE"/>
    <property type="match status" value="1"/>
</dbReference>
<evidence type="ECO:0000256" key="2">
    <source>
        <dbReference type="ARBA" id="ARBA00010790"/>
    </source>
</evidence>
<accession>A0AA97FJQ8</accession>
<dbReference type="EMBL" id="CP118157">
    <property type="protein sequence ID" value="WOF24034.1"/>
    <property type="molecule type" value="Genomic_DNA"/>
</dbReference>
<evidence type="ECO:0000256" key="3">
    <source>
        <dbReference type="ARBA" id="ARBA00022630"/>
    </source>
</evidence>
<comment type="cofactor">
    <cofactor evidence="1">
        <name>FAD</name>
        <dbReference type="ChEBI" id="CHEBI:57692"/>
    </cofactor>
</comment>